<keyword evidence="2" id="KW-1185">Reference proteome</keyword>
<organism evidence="1 2">
    <name type="scientific">Devosia enhydra</name>
    <dbReference type="NCBI Taxonomy" id="665118"/>
    <lineage>
        <taxon>Bacteria</taxon>
        <taxon>Pseudomonadati</taxon>
        <taxon>Pseudomonadota</taxon>
        <taxon>Alphaproteobacteria</taxon>
        <taxon>Hyphomicrobiales</taxon>
        <taxon>Devosiaceae</taxon>
        <taxon>Devosia</taxon>
    </lineage>
</organism>
<protein>
    <submittedName>
        <fullName evidence="1">Uncharacterized protein</fullName>
    </submittedName>
</protein>
<accession>A0A1K2HTV8</accession>
<dbReference type="Proteomes" id="UP000183447">
    <property type="component" value="Unassembled WGS sequence"/>
</dbReference>
<dbReference type="RefSeq" id="WP_072338948.1">
    <property type="nucleotide sequence ID" value="NZ_FPKU01000001.1"/>
</dbReference>
<gene>
    <name evidence="1" type="ORF">SAMN02983003_0640</name>
</gene>
<dbReference type="STRING" id="665118.SAMN02983003_0640"/>
<reference evidence="1 2" key="1">
    <citation type="submission" date="2016-11" db="EMBL/GenBank/DDBJ databases">
        <authorList>
            <person name="Jaros S."/>
            <person name="Januszkiewicz K."/>
            <person name="Wedrychowicz H."/>
        </authorList>
    </citation>
    <scope>NUCLEOTIDE SEQUENCE [LARGE SCALE GENOMIC DNA]</scope>
    <source>
        <strain evidence="1 2">ATCC 23634</strain>
    </source>
</reference>
<proteinExistence type="predicted"/>
<dbReference type="AlphaFoldDB" id="A0A1K2HTV8"/>
<evidence type="ECO:0000313" key="1">
    <source>
        <dbReference type="EMBL" id="SFZ81697.1"/>
    </source>
</evidence>
<dbReference type="EMBL" id="FPKU01000001">
    <property type="protein sequence ID" value="SFZ81697.1"/>
    <property type="molecule type" value="Genomic_DNA"/>
</dbReference>
<name>A0A1K2HTV8_9HYPH</name>
<sequence length="65" mass="7375">MIYRIKNTLLRRLALAFALIPAALTLFVLMLIASSAEAGRAFAEEWKDNDAPSFFDAVRECWKAR</sequence>
<evidence type="ECO:0000313" key="2">
    <source>
        <dbReference type="Proteomes" id="UP000183447"/>
    </source>
</evidence>